<keyword evidence="2" id="KW-1185">Reference proteome</keyword>
<dbReference type="Proteomes" id="UP000318126">
    <property type="component" value="Unassembled WGS sequence"/>
</dbReference>
<accession>A0A553JTL1</accession>
<organism evidence="1 2">
    <name type="scientific">Shewanella hanedai</name>
    <name type="common">Alteromonas hanedai</name>
    <dbReference type="NCBI Taxonomy" id="25"/>
    <lineage>
        <taxon>Bacteria</taxon>
        <taxon>Pseudomonadati</taxon>
        <taxon>Pseudomonadota</taxon>
        <taxon>Gammaproteobacteria</taxon>
        <taxon>Alteromonadales</taxon>
        <taxon>Shewanellaceae</taxon>
        <taxon>Shewanella</taxon>
    </lineage>
</organism>
<name>A0A553JTL1_SHEHA</name>
<reference evidence="2" key="1">
    <citation type="submission" date="2019-07" db="EMBL/GenBank/DDBJ databases">
        <title>Shewanella sp. YLB-08 draft genomic sequence.</title>
        <authorList>
            <person name="Yu L."/>
        </authorList>
    </citation>
    <scope>NUCLEOTIDE SEQUENCE [LARGE SCALE GENOMIC DNA]</scope>
    <source>
        <strain evidence="2">JCM 20706</strain>
    </source>
</reference>
<dbReference type="OrthoDB" id="278693at2"/>
<evidence type="ECO:0000313" key="1">
    <source>
        <dbReference type="EMBL" id="TRY15792.1"/>
    </source>
</evidence>
<evidence type="ECO:0000313" key="2">
    <source>
        <dbReference type="Proteomes" id="UP000318126"/>
    </source>
</evidence>
<comment type="caution">
    <text evidence="1">The sequence shown here is derived from an EMBL/GenBank/DDBJ whole genome shotgun (WGS) entry which is preliminary data.</text>
</comment>
<dbReference type="RefSeq" id="WP_143562889.1">
    <property type="nucleotide sequence ID" value="NZ_BMPL01000002.1"/>
</dbReference>
<gene>
    <name evidence="1" type="ORF">FN961_02035</name>
</gene>
<proteinExistence type="predicted"/>
<sequence length="151" mass="17606">MRFQQLSELLSYVATCRHEMANLYGRLLTDADSSRVKMMLVYFRQHQNSVAEQLENYIDEAPKKVLDTWYKGITFEDFIRRCNDITLTANMSVEDILETHLDLDNRLIDLLQKTAEHSSSNEIAGALNDLVRVEKIQQQRLVHSSIRMDDL</sequence>
<protein>
    <submittedName>
        <fullName evidence="1">Uncharacterized protein</fullName>
    </submittedName>
</protein>
<dbReference type="EMBL" id="VKGK01000002">
    <property type="protein sequence ID" value="TRY15792.1"/>
    <property type="molecule type" value="Genomic_DNA"/>
</dbReference>
<dbReference type="AlphaFoldDB" id="A0A553JTL1"/>